<dbReference type="AlphaFoldDB" id="A0A2P2JUG0"/>
<dbReference type="PANTHER" id="PTHR36898">
    <property type="entry name" value="OSJNBB0026I12.6 PROTEIN"/>
    <property type="match status" value="1"/>
</dbReference>
<dbReference type="EMBL" id="GGEC01016612">
    <property type="protein sequence ID" value="MBW97095.1"/>
    <property type="molecule type" value="Transcribed_RNA"/>
</dbReference>
<dbReference type="Pfam" id="PF04751">
    <property type="entry name" value="DarP"/>
    <property type="match status" value="1"/>
</dbReference>
<evidence type="ECO:0000313" key="2">
    <source>
        <dbReference type="EMBL" id="MBW97095.1"/>
    </source>
</evidence>
<dbReference type="CDD" id="cd16331">
    <property type="entry name" value="YjgA-like"/>
    <property type="match status" value="1"/>
</dbReference>
<organism evidence="2">
    <name type="scientific">Rhizophora mucronata</name>
    <name type="common">Asiatic mangrove</name>
    <dbReference type="NCBI Taxonomy" id="61149"/>
    <lineage>
        <taxon>Eukaryota</taxon>
        <taxon>Viridiplantae</taxon>
        <taxon>Streptophyta</taxon>
        <taxon>Embryophyta</taxon>
        <taxon>Tracheophyta</taxon>
        <taxon>Spermatophyta</taxon>
        <taxon>Magnoliopsida</taxon>
        <taxon>eudicotyledons</taxon>
        <taxon>Gunneridae</taxon>
        <taxon>Pentapetalae</taxon>
        <taxon>rosids</taxon>
        <taxon>fabids</taxon>
        <taxon>Malpighiales</taxon>
        <taxon>Rhizophoraceae</taxon>
        <taxon>Rhizophora</taxon>
    </lineage>
</organism>
<feature type="region of interest" description="Disordered" evidence="1">
    <location>
        <begin position="68"/>
        <end position="100"/>
    </location>
</feature>
<evidence type="ECO:0000256" key="1">
    <source>
        <dbReference type="SAM" id="MobiDB-lite"/>
    </source>
</evidence>
<name>A0A2P2JUG0_RHIMU</name>
<accession>A0A2P2JUG0</accession>
<feature type="compositionally biased region" description="Acidic residues" evidence="1">
    <location>
        <begin position="68"/>
        <end position="84"/>
    </location>
</feature>
<protein>
    <submittedName>
        <fullName evidence="2">Uncharacterized protein MANES_05G146300</fullName>
    </submittedName>
</protein>
<feature type="compositionally biased region" description="Basic residues" evidence="1">
    <location>
        <begin position="90"/>
        <end position="100"/>
    </location>
</feature>
<dbReference type="PANTHER" id="PTHR36898:SF1">
    <property type="entry name" value="OS04G0250700 PROTEIN"/>
    <property type="match status" value="1"/>
</dbReference>
<dbReference type="SUPFAM" id="SSF158710">
    <property type="entry name" value="PSPTO4464-like"/>
    <property type="match status" value="1"/>
</dbReference>
<sequence>MRPATLLAQWRWRWQWRCSPFSVLFDSTASSLICMPFATARSTHHRNVHYVSRGFKLPYFQIPSYLEEGENNNSDDDDDDDSSDLDSGKKKSRNQKKREARRAVRWGMELASFSPPQIKRVLRVASLEREVYDALMLVKRLGPDVREGKRRQYNYIGKLLREVEPELMDSLIHATKDGDWSRIEGLSVSDTEIIGEDDHETDYEVEDEDSQECIQVASRWFDGLVNKDPAITNEIYATQSINFDRQELRKLVRKVHAVQECDAEEDGQGGNSAVIAARRSLTRFLRVLAKQIY</sequence>
<dbReference type="InterPro" id="IPR006839">
    <property type="entry name" value="DarP"/>
</dbReference>
<dbReference type="Gene3D" id="1.10.60.30">
    <property type="entry name" value="PSPTO4464-like domains"/>
    <property type="match status" value="2"/>
</dbReference>
<dbReference type="InterPro" id="IPR023153">
    <property type="entry name" value="DarP_sf"/>
</dbReference>
<proteinExistence type="predicted"/>
<reference evidence="2" key="1">
    <citation type="submission" date="2018-02" db="EMBL/GenBank/DDBJ databases">
        <title>Rhizophora mucronata_Transcriptome.</title>
        <authorList>
            <person name="Meera S.P."/>
            <person name="Sreeshan A."/>
            <person name="Augustine A."/>
        </authorList>
    </citation>
    <scope>NUCLEOTIDE SEQUENCE</scope>
    <source>
        <tissue evidence="2">Leaf</tissue>
    </source>
</reference>